<keyword evidence="4" id="KW-1185">Reference proteome</keyword>
<gene>
    <name evidence="3" type="ORF">KI659_17745</name>
</gene>
<feature type="transmembrane region" description="Helical" evidence="2">
    <location>
        <begin position="304"/>
        <end position="337"/>
    </location>
</feature>
<evidence type="ECO:0000256" key="1">
    <source>
        <dbReference type="SAM" id="Coils"/>
    </source>
</evidence>
<evidence type="ECO:0000313" key="4">
    <source>
        <dbReference type="Proteomes" id="UP001319104"/>
    </source>
</evidence>
<dbReference type="RefSeq" id="WP_213946729.1">
    <property type="nucleotide sequence ID" value="NZ_JAHCMY010000021.1"/>
</dbReference>
<dbReference type="EMBL" id="JAHCMY010000021">
    <property type="protein sequence ID" value="MBS9525869.1"/>
    <property type="molecule type" value="Genomic_DNA"/>
</dbReference>
<evidence type="ECO:0000256" key="2">
    <source>
        <dbReference type="SAM" id="Phobius"/>
    </source>
</evidence>
<keyword evidence="2" id="KW-0812">Transmembrane</keyword>
<name>A0AAP2CLE0_9BACT</name>
<comment type="caution">
    <text evidence="3">The sequence shown here is derived from an EMBL/GenBank/DDBJ whole genome shotgun (WGS) entry which is preliminary data.</text>
</comment>
<feature type="coiled-coil region" evidence="1">
    <location>
        <begin position="10"/>
        <end position="37"/>
    </location>
</feature>
<reference evidence="3 4" key="1">
    <citation type="submission" date="2021-05" db="EMBL/GenBank/DDBJ databases">
        <authorList>
            <person name="Zhang Z.D."/>
            <person name="Osman G."/>
        </authorList>
    </citation>
    <scope>NUCLEOTIDE SEQUENCE [LARGE SCALE GENOMIC DNA]</scope>
    <source>
        <strain evidence="3 4">KCTC 32217</strain>
    </source>
</reference>
<proteinExistence type="predicted"/>
<keyword evidence="2" id="KW-1133">Transmembrane helix</keyword>
<accession>A0AAP2CLE0</accession>
<dbReference type="AlphaFoldDB" id="A0AAP2CLE0"/>
<evidence type="ECO:0000313" key="3">
    <source>
        <dbReference type="EMBL" id="MBS9525869.1"/>
    </source>
</evidence>
<protein>
    <submittedName>
        <fullName evidence="3">Uncharacterized protein</fullName>
    </submittedName>
</protein>
<keyword evidence="2" id="KW-0472">Membrane</keyword>
<feature type="transmembrane region" description="Helical" evidence="2">
    <location>
        <begin position="357"/>
        <end position="376"/>
    </location>
</feature>
<keyword evidence="1" id="KW-0175">Coiled coil</keyword>
<dbReference type="Proteomes" id="UP001319104">
    <property type="component" value="Unassembled WGS sequence"/>
</dbReference>
<organism evidence="3 4">
    <name type="scientific">Litoribacter ruber</name>
    <dbReference type="NCBI Taxonomy" id="702568"/>
    <lineage>
        <taxon>Bacteria</taxon>
        <taxon>Pseudomonadati</taxon>
        <taxon>Bacteroidota</taxon>
        <taxon>Cytophagia</taxon>
        <taxon>Cytophagales</taxon>
        <taxon>Cyclobacteriaceae</taxon>
        <taxon>Litoribacter</taxon>
    </lineage>
</organism>
<sequence>MNQTIQEKQSEHLQELLSEIRQDVEEITAMAAEVSEKFTAISKDIRGMSKTFTKAFKDERAGQIVEVAGYAVEFLGKGFSSIKKEYQLMKLLPKKQALAKAKRPIIQQHILSLEERLPRLKKLLIGEATREYLQRAEFEALHGKDIRTAFEMYTFTTYLYEVCSFMIREFDAWDNENHDSGSPMPMKYHAINRVVNDVLAPNGFTELSNLRKQTGAMYIFSKYPGILGTLFLIKYKESQESKEDLMLSEQNRFMNVKEFYKEVSGIYSKNSGNIDLSWIGHNIYLNQIKDKLNINSMFMDYMKYLLLGVGVFMLILTRNIEAALILSLLFSLIIYSINNGLNYAKDQRFKFQKAPTSELVIGFFLQVISLGTLYYAKKIYKEKEEDYIGYFNNLGNKINI</sequence>